<dbReference type="Proteomes" id="UP000789901">
    <property type="component" value="Unassembled WGS sequence"/>
</dbReference>
<protein>
    <submittedName>
        <fullName evidence="1">23676_t:CDS:1</fullName>
    </submittedName>
</protein>
<evidence type="ECO:0000313" key="2">
    <source>
        <dbReference type="Proteomes" id="UP000789901"/>
    </source>
</evidence>
<dbReference type="EMBL" id="CAJVQB010069729">
    <property type="protein sequence ID" value="CAG8842654.1"/>
    <property type="molecule type" value="Genomic_DNA"/>
</dbReference>
<reference evidence="1 2" key="1">
    <citation type="submission" date="2021-06" db="EMBL/GenBank/DDBJ databases">
        <authorList>
            <person name="Kallberg Y."/>
            <person name="Tangrot J."/>
            <person name="Rosling A."/>
        </authorList>
    </citation>
    <scope>NUCLEOTIDE SEQUENCE [LARGE SCALE GENOMIC DNA]</scope>
    <source>
        <strain evidence="1 2">120-4 pot B 10/14</strain>
    </source>
</reference>
<proteinExistence type="predicted"/>
<feature type="non-terminal residue" evidence="1">
    <location>
        <position position="1"/>
    </location>
</feature>
<sequence length="71" mass="8627">RLFKEEDKTKMLVTNSALVFKETKVYYKNQIRTKNPQELEEESIWSQVYKLIKGIQDNWFQNIITEITEEK</sequence>
<organism evidence="1 2">
    <name type="scientific">Gigaspora margarita</name>
    <dbReference type="NCBI Taxonomy" id="4874"/>
    <lineage>
        <taxon>Eukaryota</taxon>
        <taxon>Fungi</taxon>
        <taxon>Fungi incertae sedis</taxon>
        <taxon>Mucoromycota</taxon>
        <taxon>Glomeromycotina</taxon>
        <taxon>Glomeromycetes</taxon>
        <taxon>Diversisporales</taxon>
        <taxon>Gigasporaceae</taxon>
        <taxon>Gigaspora</taxon>
    </lineage>
</organism>
<name>A0ABN7WWW1_GIGMA</name>
<keyword evidence="2" id="KW-1185">Reference proteome</keyword>
<evidence type="ECO:0000313" key="1">
    <source>
        <dbReference type="EMBL" id="CAG8842654.1"/>
    </source>
</evidence>
<accession>A0ABN7WWW1</accession>
<gene>
    <name evidence="1" type="ORF">GMARGA_LOCUS36103</name>
</gene>
<comment type="caution">
    <text evidence="1">The sequence shown here is derived from an EMBL/GenBank/DDBJ whole genome shotgun (WGS) entry which is preliminary data.</text>
</comment>